<dbReference type="RefSeq" id="WP_241549575.1">
    <property type="nucleotide sequence ID" value="NZ_JANCNS010000001.1"/>
</dbReference>
<dbReference type="InterPro" id="IPR017853">
    <property type="entry name" value="GH"/>
</dbReference>
<dbReference type="SUPFAM" id="SSF51445">
    <property type="entry name" value="(Trans)glycosidases"/>
    <property type="match status" value="1"/>
</dbReference>
<name>A0A9X2I3Q4_9FLAO</name>
<evidence type="ECO:0000256" key="3">
    <source>
        <dbReference type="SAM" id="SignalP"/>
    </source>
</evidence>
<accession>A0A9X2I3Q4</accession>
<dbReference type="Gene3D" id="3.20.20.80">
    <property type="entry name" value="Glycosidases"/>
    <property type="match status" value="1"/>
</dbReference>
<gene>
    <name evidence="5" type="ORF">MKO06_05090</name>
</gene>
<feature type="region of interest" description="Disordered" evidence="2">
    <location>
        <begin position="22"/>
        <end position="64"/>
    </location>
</feature>
<feature type="signal peptide" evidence="3">
    <location>
        <begin position="1"/>
        <end position="19"/>
    </location>
</feature>
<dbReference type="PANTHER" id="PTHR43405:SF1">
    <property type="entry name" value="GLYCOSYL HYDROLASE DIGH"/>
    <property type="match status" value="1"/>
</dbReference>
<sequence length="538" mass="61734">MKIKKAILVVALAFLYACGGSKPTTSEPLPQPVDEKEETIEEPVAPEVEEAPEKAEEKEERPFITPPPQDIYEFRAAWVATVANINWPSKAGLSTSQQQQEALKLLDFLKDHHYNAVIFQVRPQADALYDSELEPWSYFLTGKQGQAPNPYYDPLKFWIEAAHERGLELHVWLNPYRAHHTTGKEITEASVIKQKPGLAVKLDNGMWWLDPAKQETQDHSSAVVMDIVKRYDIDGVHFDDYFYPYDSYNSGKDFPDSATWEAYVNNGGELSRSDWRRDQVNRFIKRIYSEIKAEKPYVKFGLSPFGIWKPGYPQSVTGYNQYEKLYADAKLWLNEGWIDYFTPQLYWKINQYGQSFPELLGWWESENTMGRHLWPGINVGLGGDSSNADETINQIMITRGMLPESPGTVHWSIGPLVQHSSLATSIKEGPYKKPGLVPASPWLDDEPPATPEVSTEIRGERIGIKWTYPENAEKADKWVLYFRYEGGNWDYRIFSGDKRNFEMQYIVGDKKRKLQEIGITAVDRLGNQGEFRNISIKN</sequence>
<comment type="caution">
    <text evidence="5">The sequence shown here is derived from an EMBL/GenBank/DDBJ whole genome shotgun (WGS) entry which is preliminary data.</text>
</comment>
<dbReference type="PROSITE" id="PS51257">
    <property type="entry name" value="PROKAR_LIPOPROTEIN"/>
    <property type="match status" value="1"/>
</dbReference>
<dbReference type="InterPro" id="IPR052177">
    <property type="entry name" value="Divisome_Glycosyl_Hydrolase"/>
</dbReference>
<dbReference type="Pfam" id="PF02638">
    <property type="entry name" value="GHL10"/>
    <property type="match status" value="1"/>
</dbReference>
<dbReference type="PANTHER" id="PTHR43405">
    <property type="entry name" value="GLYCOSYL HYDROLASE DIGH"/>
    <property type="match status" value="1"/>
</dbReference>
<dbReference type="InterPro" id="IPR003790">
    <property type="entry name" value="GHL10"/>
</dbReference>
<evidence type="ECO:0000313" key="6">
    <source>
        <dbReference type="Proteomes" id="UP001155280"/>
    </source>
</evidence>
<feature type="chain" id="PRO_5040962562" evidence="3">
    <location>
        <begin position="20"/>
        <end position="538"/>
    </location>
</feature>
<evidence type="ECO:0000256" key="1">
    <source>
        <dbReference type="ARBA" id="ARBA00022729"/>
    </source>
</evidence>
<organism evidence="5 6">
    <name type="scientific">Christiangramia oceanisediminis</name>
    <dbReference type="NCBI Taxonomy" id="2920386"/>
    <lineage>
        <taxon>Bacteria</taxon>
        <taxon>Pseudomonadati</taxon>
        <taxon>Bacteroidota</taxon>
        <taxon>Flavobacteriia</taxon>
        <taxon>Flavobacteriales</taxon>
        <taxon>Flavobacteriaceae</taxon>
        <taxon>Christiangramia</taxon>
    </lineage>
</organism>
<dbReference type="Proteomes" id="UP001155280">
    <property type="component" value="Unassembled WGS sequence"/>
</dbReference>
<feature type="compositionally biased region" description="Basic and acidic residues" evidence="2">
    <location>
        <begin position="51"/>
        <end position="62"/>
    </location>
</feature>
<evidence type="ECO:0000259" key="4">
    <source>
        <dbReference type="Pfam" id="PF02638"/>
    </source>
</evidence>
<evidence type="ECO:0000256" key="2">
    <source>
        <dbReference type="SAM" id="MobiDB-lite"/>
    </source>
</evidence>
<dbReference type="AlphaFoldDB" id="A0A9X2I3Q4"/>
<dbReference type="EMBL" id="JANCNS010000001">
    <property type="protein sequence ID" value="MCP9199270.1"/>
    <property type="molecule type" value="Genomic_DNA"/>
</dbReference>
<proteinExistence type="predicted"/>
<feature type="domain" description="Glycosyl hydrolase-like 10" evidence="4">
    <location>
        <begin position="73"/>
        <end position="366"/>
    </location>
</feature>
<keyword evidence="6" id="KW-1185">Reference proteome</keyword>
<keyword evidence="1 3" id="KW-0732">Signal</keyword>
<reference evidence="5" key="1">
    <citation type="submission" date="2022-07" db="EMBL/GenBank/DDBJ databases">
        <title>Gramela sediminis sp. nov., isolated from deep-sea sediment of the Indian Ocean.</title>
        <authorList>
            <person name="Shi H."/>
        </authorList>
    </citation>
    <scope>NUCLEOTIDE SEQUENCE</scope>
    <source>
        <strain evidence="5">GC03-9</strain>
    </source>
</reference>
<protein>
    <submittedName>
        <fullName evidence="5">Family 10 glycosylhydrolase</fullName>
    </submittedName>
</protein>
<evidence type="ECO:0000313" key="5">
    <source>
        <dbReference type="EMBL" id="MCP9199270.1"/>
    </source>
</evidence>